<dbReference type="RefSeq" id="WP_128630794.1">
    <property type="nucleotide sequence ID" value="NZ_RRCN01000001.1"/>
</dbReference>
<keyword evidence="2" id="KW-1185">Reference proteome</keyword>
<evidence type="ECO:0000313" key="2">
    <source>
        <dbReference type="Proteomes" id="UP000267017"/>
    </source>
</evidence>
<comment type="caution">
    <text evidence="1">The sequence shown here is derived from an EMBL/GenBank/DDBJ whole genome shotgun (WGS) entry which is preliminary data.</text>
</comment>
<proteinExistence type="predicted"/>
<dbReference type="EMBL" id="RRCN01000001">
    <property type="protein sequence ID" value="RRJ62914.1"/>
    <property type="molecule type" value="Genomic_DNA"/>
</dbReference>
<gene>
    <name evidence="1" type="ORF">EHV15_08155</name>
</gene>
<dbReference type="AlphaFoldDB" id="A0A3P3TYR0"/>
<name>A0A3P3TYR0_9BACL</name>
<dbReference type="Proteomes" id="UP000267017">
    <property type="component" value="Unassembled WGS sequence"/>
</dbReference>
<protein>
    <submittedName>
        <fullName evidence="1">Uncharacterized protein</fullName>
    </submittedName>
</protein>
<evidence type="ECO:0000313" key="1">
    <source>
        <dbReference type="EMBL" id="RRJ62914.1"/>
    </source>
</evidence>
<accession>A0A3P3TYR0</accession>
<organism evidence="1 2">
    <name type="scientific">Paenibacillus oralis</name>
    <dbReference type="NCBI Taxonomy" id="2490856"/>
    <lineage>
        <taxon>Bacteria</taxon>
        <taxon>Bacillati</taxon>
        <taxon>Bacillota</taxon>
        <taxon>Bacilli</taxon>
        <taxon>Bacillales</taxon>
        <taxon>Paenibacillaceae</taxon>
        <taxon>Paenibacillus</taxon>
    </lineage>
</organism>
<reference evidence="1 2" key="1">
    <citation type="submission" date="2018-11" db="EMBL/GenBank/DDBJ databases">
        <title>Genome sequencing of Paenibacillus sp. KCOM 3021 (= ChDC PVNT-B20).</title>
        <authorList>
            <person name="Kook J.-K."/>
            <person name="Park S.-N."/>
            <person name="Lim Y.K."/>
        </authorList>
    </citation>
    <scope>NUCLEOTIDE SEQUENCE [LARGE SCALE GENOMIC DNA]</scope>
    <source>
        <strain evidence="1 2">KCOM 3021</strain>
    </source>
</reference>
<sequence length="148" mass="16756">MYFLLGFALSSAAAQNVIVILKQVVDITPTKDIKQLIHNSIMIAFGRFDTEHQKLLLGKRVEGGELVNYVQKFHVEEYLKGTGPRFLPILSTGFEPLPDPKHPLKKVYPGPMAERDMCVLLNVWKEIIMQLLGAGKECTPFTKEKQFL</sequence>
<dbReference type="OrthoDB" id="2844905at2"/>